<reference evidence="3 4" key="1">
    <citation type="submission" date="2018-10" db="EMBL/GenBank/DDBJ databases">
        <authorList>
            <person name="Criscuolo A."/>
        </authorList>
    </citation>
    <scope>NUCLEOTIDE SEQUENCE [LARGE SCALE GENOMIC DNA]</scope>
    <source>
        <strain evidence="3">DnA1</strain>
    </source>
</reference>
<feature type="domain" description="SsuA/THI5-like" evidence="2">
    <location>
        <begin position="80"/>
        <end position="259"/>
    </location>
</feature>
<keyword evidence="4" id="KW-1185">Reference proteome</keyword>
<dbReference type="Pfam" id="PF09084">
    <property type="entry name" value="NMT1"/>
    <property type="match status" value="1"/>
</dbReference>
<protein>
    <submittedName>
        <fullName evidence="3">Aliphatic sulfonates-binding protein</fullName>
    </submittedName>
</protein>
<evidence type="ECO:0000259" key="2">
    <source>
        <dbReference type="Pfam" id="PF09084"/>
    </source>
</evidence>
<dbReference type="OrthoDB" id="286202at2"/>
<evidence type="ECO:0000313" key="4">
    <source>
        <dbReference type="Proteomes" id="UP000277294"/>
    </source>
</evidence>
<evidence type="ECO:0000313" key="3">
    <source>
        <dbReference type="EMBL" id="VCU70308.1"/>
    </source>
</evidence>
<dbReference type="Gene3D" id="3.40.190.10">
    <property type="entry name" value="Periplasmic binding protein-like II"/>
    <property type="match status" value="2"/>
</dbReference>
<sequence length="338" mass="36413">MTPIFRLLATLTLGAAALPAASARAAGDFDAKVPPDFQLVVADQRQQLQVAFAASGEQKKLPFKVKFADFRGGPAILEAFRGGALDLAIVGDAPPVQAHVSGYPLPIVGAKLTDAPTYRYALKPGSDIRKLGDLRGKKIAYAEGTAVQPFVLATLQKAGLTKKDVTLVPLRIVDFTDAVRTGEVDIAPMNEPPFSRYLTSFKKDGAQALDLGAQEGLPRNLNYLYASQTSLRDPVRTAAIAAFVRHWAKAVQWTEANPEAWIKAYYVKSQNLPADVGATVHASQGKSSFPALSAVVPRQQHIIDLIHAAGEIPKRLEAKEEFDFRFDQIGAQAAKSDL</sequence>
<gene>
    <name evidence="3" type="primary">ssuA_2</name>
    <name evidence="3" type="ORF">PIGHUM_02377</name>
</gene>
<accession>A0A3P4B3V1</accession>
<feature type="chain" id="PRO_5018163098" evidence="1">
    <location>
        <begin position="26"/>
        <end position="338"/>
    </location>
</feature>
<evidence type="ECO:0000256" key="1">
    <source>
        <dbReference type="SAM" id="SignalP"/>
    </source>
</evidence>
<dbReference type="SUPFAM" id="SSF53850">
    <property type="entry name" value="Periplasmic binding protein-like II"/>
    <property type="match status" value="1"/>
</dbReference>
<proteinExistence type="predicted"/>
<dbReference type="Proteomes" id="UP000277294">
    <property type="component" value="Unassembled WGS sequence"/>
</dbReference>
<dbReference type="PANTHER" id="PTHR30024:SF48">
    <property type="entry name" value="ABC TRANSPORTER SUBSTRATE-BINDING PROTEIN"/>
    <property type="match status" value="1"/>
</dbReference>
<dbReference type="AlphaFoldDB" id="A0A3P4B3V1"/>
<name>A0A3P4B3V1_9BURK</name>
<dbReference type="InterPro" id="IPR015168">
    <property type="entry name" value="SsuA/THI5"/>
</dbReference>
<feature type="signal peptide" evidence="1">
    <location>
        <begin position="1"/>
        <end position="25"/>
    </location>
</feature>
<organism evidence="3 4">
    <name type="scientific">Pigmentiphaga humi</name>
    <dbReference type="NCBI Taxonomy" id="2478468"/>
    <lineage>
        <taxon>Bacteria</taxon>
        <taxon>Pseudomonadati</taxon>
        <taxon>Pseudomonadota</taxon>
        <taxon>Betaproteobacteria</taxon>
        <taxon>Burkholderiales</taxon>
        <taxon>Alcaligenaceae</taxon>
        <taxon>Pigmentiphaga</taxon>
    </lineage>
</organism>
<dbReference type="RefSeq" id="WP_160142244.1">
    <property type="nucleotide sequence ID" value="NZ_UWPJ01000018.1"/>
</dbReference>
<keyword evidence="1" id="KW-0732">Signal</keyword>
<dbReference type="PANTHER" id="PTHR30024">
    <property type="entry name" value="ALIPHATIC SULFONATES-BINDING PROTEIN-RELATED"/>
    <property type="match status" value="1"/>
</dbReference>
<dbReference type="EMBL" id="UWPJ01000018">
    <property type="protein sequence ID" value="VCU70308.1"/>
    <property type="molecule type" value="Genomic_DNA"/>
</dbReference>